<dbReference type="SUPFAM" id="SSF55729">
    <property type="entry name" value="Acyl-CoA N-acyltransferases (Nat)"/>
    <property type="match status" value="1"/>
</dbReference>
<protein>
    <recommendedName>
        <fullName evidence="4">Leucyl/phenylalanyl-tRNA--protein transferase</fullName>
        <ecNumber evidence="4">2.3.2.6</ecNumber>
    </recommendedName>
    <alternativeName>
        <fullName evidence="4">L/F-transferase</fullName>
    </alternativeName>
    <alternativeName>
        <fullName evidence="4">Leucyltransferase</fullName>
    </alternativeName>
    <alternativeName>
        <fullName evidence="4">Phenyalanyltransferase</fullName>
    </alternativeName>
</protein>
<evidence type="ECO:0000313" key="6">
    <source>
        <dbReference type="Proteomes" id="UP001562065"/>
    </source>
</evidence>
<evidence type="ECO:0000256" key="3">
    <source>
        <dbReference type="ARBA" id="ARBA00023315"/>
    </source>
</evidence>
<keyword evidence="1 4" id="KW-0963">Cytoplasm</keyword>
<gene>
    <name evidence="4 5" type="primary">aat</name>
    <name evidence="5" type="ORF">AB5I84_07120</name>
</gene>
<dbReference type="InterPro" id="IPR042221">
    <property type="entry name" value="Leu/Phe-tRNA_Trfase_N"/>
</dbReference>
<evidence type="ECO:0000256" key="4">
    <source>
        <dbReference type="HAMAP-Rule" id="MF_00688"/>
    </source>
</evidence>
<comment type="catalytic activity">
    <reaction evidence="4">
        <text>N-terminal L-lysyl-[protein] + L-leucyl-tRNA(Leu) = N-terminal L-leucyl-L-lysyl-[protein] + tRNA(Leu) + H(+)</text>
        <dbReference type="Rhea" id="RHEA:12340"/>
        <dbReference type="Rhea" id="RHEA-COMP:9613"/>
        <dbReference type="Rhea" id="RHEA-COMP:9622"/>
        <dbReference type="Rhea" id="RHEA-COMP:12670"/>
        <dbReference type="Rhea" id="RHEA-COMP:12671"/>
        <dbReference type="ChEBI" id="CHEBI:15378"/>
        <dbReference type="ChEBI" id="CHEBI:65249"/>
        <dbReference type="ChEBI" id="CHEBI:78442"/>
        <dbReference type="ChEBI" id="CHEBI:78494"/>
        <dbReference type="ChEBI" id="CHEBI:133043"/>
        <dbReference type="EC" id="2.3.2.6"/>
    </reaction>
</comment>
<proteinExistence type="inferred from homology"/>
<reference evidence="5 6" key="1">
    <citation type="submission" date="2024-07" db="EMBL/GenBank/DDBJ databases">
        <authorList>
            <person name="Ren Q."/>
        </authorList>
    </citation>
    <scope>NUCLEOTIDE SEQUENCE [LARGE SCALE GENOMIC DNA]</scope>
    <source>
        <strain evidence="5 6">REN37</strain>
    </source>
</reference>
<accession>A0ABV4AJS0</accession>
<evidence type="ECO:0000313" key="5">
    <source>
        <dbReference type="EMBL" id="MEY1661920.1"/>
    </source>
</evidence>
<dbReference type="EMBL" id="JBGCUO010000001">
    <property type="protein sequence ID" value="MEY1661920.1"/>
    <property type="molecule type" value="Genomic_DNA"/>
</dbReference>
<dbReference type="InterPro" id="IPR016181">
    <property type="entry name" value="Acyl_CoA_acyltransferase"/>
</dbReference>
<dbReference type="GO" id="GO:0008914">
    <property type="term" value="F:leucyl-tRNA--protein transferase activity"/>
    <property type="evidence" value="ECO:0007669"/>
    <property type="project" value="UniProtKB-EC"/>
</dbReference>
<dbReference type="Gene3D" id="3.40.630.70">
    <property type="entry name" value="Leucyl/phenylalanyl-tRNA-protein transferase, C-terminal domain"/>
    <property type="match status" value="1"/>
</dbReference>
<keyword evidence="6" id="KW-1185">Reference proteome</keyword>
<dbReference type="Pfam" id="PF03588">
    <property type="entry name" value="Leu_Phe_trans"/>
    <property type="match status" value="1"/>
</dbReference>
<comment type="function">
    <text evidence="4">Functions in the N-end rule pathway of protein degradation where it conjugates Leu, Phe and, less efficiently, Met from aminoacyl-tRNAs to the N-termini of proteins containing an N-terminal arginine or lysine.</text>
</comment>
<evidence type="ECO:0000256" key="2">
    <source>
        <dbReference type="ARBA" id="ARBA00022679"/>
    </source>
</evidence>
<evidence type="ECO:0000256" key="1">
    <source>
        <dbReference type="ARBA" id="ARBA00022490"/>
    </source>
</evidence>
<comment type="similarity">
    <text evidence="4">Belongs to the L/F-transferase family.</text>
</comment>
<dbReference type="HAMAP" id="MF_00688">
    <property type="entry name" value="Leu_Phe_trans"/>
    <property type="match status" value="1"/>
</dbReference>
<comment type="catalytic activity">
    <reaction evidence="4">
        <text>N-terminal L-arginyl-[protein] + L-leucyl-tRNA(Leu) = N-terminal L-leucyl-L-arginyl-[protein] + tRNA(Leu) + H(+)</text>
        <dbReference type="Rhea" id="RHEA:50416"/>
        <dbReference type="Rhea" id="RHEA-COMP:9613"/>
        <dbReference type="Rhea" id="RHEA-COMP:9622"/>
        <dbReference type="Rhea" id="RHEA-COMP:12672"/>
        <dbReference type="Rhea" id="RHEA-COMP:12673"/>
        <dbReference type="ChEBI" id="CHEBI:15378"/>
        <dbReference type="ChEBI" id="CHEBI:64719"/>
        <dbReference type="ChEBI" id="CHEBI:78442"/>
        <dbReference type="ChEBI" id="CHEBI:78494"/>
        <dbReference type="ChEBI" id="CHEBI:133044"/>
        <dbReference type="EC" id="2.3.2.6"/>
    </reaction>
</comment>
<sequence length="258" mass="28509">MRDLRHLPWLLPGQDFPATGDALDDPNGLLAIGGDLSVETLLRAYRRGIFPWFSDGQPVLWWSPTPRLVLLPDAFHLSRSLRKQLRRQPWQFSFDHAFEQVVARCAGSERPGQDGTWITADIEAAYVALHHAGHAHSVEVWQDGGLVGGFYGVHLGGVFFGESMFSAVADASKAALALLCALHQEHRISLVDCQVRTPHLVSLGAASVPRATFETLLAQRLPVPPGHWSWPHAPAPLAHYGRRYRLDFGLSALQIETP</sequence>
<dbReference type="EC" id="2.3.2.6" evidence="4"/>
<comment type="caution">
    <text evidence="5">The sequence shown here is derived from an EMBL/GenBank/DDBJ whole genome shotgun (WGS) entry which is preliminary data.</text>
</comment>
<comment type="catalytic activity">
    <reaction evidence="4">
        <text>L-phenylalanyl-tRNA(Phe) + an N-terminal L-alpha-aminoacyl-[protein] = an N-terminal L-phenylalanyl-L-alpha-aminoacyl-[protein] + tRNA(Phe)</text>
        <dbReference type="Rhea" id="RHEA:43632"/>
        <dbReference type="Rhea" id="RHEA-COMP:9668"/>
        <dbReference type="Rhea" id="RHEA-COMP:9699"/>
        <dbReference type="Rhea" id="RHEA-COMP:10636"/>
        <dbReference type="Rhea" id="RHEA-COMP:10637"/>
        <dbReference type="ChEBI" id="CHEBI:78442"/>
        <dbReference type="ChEBI" id="CHEBI:78531"/>
        <dbReference type="ChEBI" id="CHEBI:78597"/>
        <dbReference type="ChEBI" id="CHEBI:83561"/>
        <dbReference type="EC" id="2.3.2.6"/>
    </reaction>
</comment>
<keyword evidence="3 4" id="KW-0012">Acyltransferase</keyword>
<keyword evidence="2 4" id="KW-0808">Transferase</keyword>
<organism evidence="5 6">
    <name type="scientific">Isoalcanivorax beigongshangi</name>
    <dbReference type="NCBI Taxonomy" id="3238810"/>
    <lineage>
        <taxon>Bacteria</taxon>
        <taxon>Pseudomonadati</taxon>
        <taxon>Pseudomonadota</taxon>
        <taxon>Gammaproteobacteria</taxon>
        <taxon>Oceanospirillales</taxon>
        <taxon>Alcanivoracaceae</taxon>
        <taxon>Isoalcanivorax</taxon>
    </lineage>
</organism>
<dbReference type="Proteomes" id="UP001562065">
    <property type="component" value="Unassembled WGS sequence"/>
</dbReference>
<comment type="subcellular location">
    <subcellularLocation>
        <location evidence="4">Cytoplasm</location>
    </subcellularLocation>
</comment>
<dbReference type="PANTHER" id="PTHR30098:SF2">
    <property type="entry name" value="LEUCYL_PHENYLALANYL-TRNA--PROTEIN TRANSFERASE"/>
    <property type="match status" value="1"/>
</dbReference>
<name>A0ABV4AJS0_9GAMM</name>
<dbReference type="NCBIfam" id="TIGR00667">
    <property type="entry name" value="aat"/>
    <property type="match status" value="1"/>
</dbReference>
<dbReference type="RefSeq" id="WP_369455167.1">
    <property type="nucleotide sequence ID" value="NZ_JBGCUO010000001.1"/>
</dbReference>
<dbReference type="InterPro" id="IPR042203">
    <property type="entry name" value="Leu/Phe-tRNA_Trfase_C"/>
</dbReference>
<dbReference type="PANTHER" id="PTHR30098">
    <property type="entry name" value="LEUCYL/PHENYLALANYL-TRNA--PROTEIN TRANSFERASE"/>
    <property type="match status" value="1"/>
</dbReference>
<dbReference type="Gene3D" id="3.30.70.3550">
    <property type="entry name" value="Leucyl/phenylalanyl-tRNA-protein transferase, N-terminal domain"/>
    <property type="match status" value="1"/>
</dbReference>
<dbReference type="InterPro" id="IPR004616">
    <property type="entry name" value="Leu/Phe-tRNA_Trfase"/>
</dbReference>